<proteinExistence type="predicted"/>
<dbReference type="Proteomes" id="UP000202511">
    <property type="component" value="Segment"/>
</dbReference>
<accession>A0A0B5J0L1</accession>
<protein>
    <submittedName>
        <fullName evidence="2">F-box domain protein</fullName>
    </submittedName>
</protein>
<evidence type="ECO:0000313" key="2">
    <source>
        <dbReference type="EMBL" id="AJF97009.1"/>
    </source>
</evidence>
<sequence length="651" mass="70352">MDGQEGQSRRKRRVRSRTRRAATAAKSRLPTEVWTLVLAHHLPPRWRFCARPVCRLWRDILAGAPTGRPVDPALGVAYADLDEERYALQEARGRLVRALVVLVEWPLLPGAPATPEALVDFCLAHAGTTDDRLLGQRWLRPLDIVLASLATGTPALIDYALGNRLNKEVNNVPHGERDSATRKIYGAVAGAAIKIGGMALVGRVAANVPGFDFVDHCSLKDAIAADCVDAVVALTRDRRERAFCDPQWWKIIGTHDAIHVMCKFIADAIADTNFAPGSRGVPLVLLKRMGRRYDDGPCTVIAAQAAAVHGATRVLEFLAQWGGGATLGTKDTPRANIETLIEMAAGAGNTKTLAWCLSRYPPQDPCAEAFSMACDAVIEPHYDHRFDIHVPWDPYRAVRTVAWMRDHITNGGDGNGAPRHAILKAGDGKRLLCQMARHPGPYHCDIRCVFGLVALFGPMTAARVAVDKGKSCRALADTLVSIACEELVARGAASIAERLTLALEGLAADMTHTGGDATALHDAVDPWSALTRLWGHLKPSPNGLAGAMAYVLARVDGRSCAESLLDAGRAARPGVATWTQESYETDLLAPPVASTAAWRRWWRPGPVSTAHAHERDTVHRGFWGHGPGPALGDVGTLDAFLFLRARGLLLD</sequence>
<dbReference type="GeneID" id="23461926"/>
<dbReference type="RefSeq" id="YP_009119244.1">
    <property type="nucleotide sequence ID" value="NC_026440.1"/>
</dbReference>
<name>A0A0B5J0L1_9VIRU</name>
<feature type="region of interest" description="Disordered" evidence="1">
    <location>
        <begin position="1"/>
        <end position="24"/>
    </location>
</feature>
<evidence type="ECO:0000256" key="1">
    <source>
        <dbReference type="SAM" id="MobiDB-lite"/>
    </source>
</evidence>
<evidence type="ECO:0000313" key="3">
    <source>
        <dbReference type="Proteomes" id="UP000202511"/>
    </source>
</evidence>
<dbReference type="KEGG" id="vg:23461926"/>
<reference evidence="2 3" key="1">
    <citation type="journal article" date="2015" name="Parasitol. Res.">
        <title>Viruses in close associations with free-living amoebae.</title>
        <authorList>
            <person name="Scheid P."/>
        </authorList>
    </citation>
    <scope>NUCLEOTIDE SEQUENCE [LARGE SCALE GENOMIC DNA]</scope>
    <source>
        <strain evidence="2">KlaHel</strain>
    </source>
</reference>
<feature type="compositionally biased region" description="Basic residues" evidence="1">
    <location>
        <begin position="9"/>
        <end position="20"/>
    </location>
</feature>
<organism evidence="2 3">
    <name type="scientific">Pandoravirus inopinatum</name>
    <dbReference type="NCBI Taxonomy" id="1605721"/>
    <lineage>
        <taxon>Viruses</taxon>
        <taxon>Pandoravirus</taxon>
    </lineage>
</organism>
<dbReference type="EMBL" id="KP136319">
    <property type="protein sequence ID" value="AJF97009.1"/>
    <property type="molecule type" value="Genomic_DNA"/>
</dbReference>